<accession>Q5Z7F2</accession>
<organism evidence="1 2">
    <name type="scientific">Oryza sativa subsp. japonica</name>
    <name type="common">Rice</name>
    <dbReference type="NCBI Taxonomy" id="39947"/>
    <lineage>
        <taxon>Eukaryota</taxon>
        <taxon>Viridiplantae</taxon>
        <taxon>Streptophyta</taxon>
        <taxon>Embryophyta</taxon>
        <taxon>Tracheophyta</taxon>
        <taxon>Spermatophyta</taxon>
        <taxon>Magnoliopsida</taxon>
        <taxon>Liliopsida</taxon>
        <taxon>Poales</taxon>
        <taxon>Poaceae</taxon>
        <taxon>BOP clade</taxon>
        <taxon>Oryzoideae</taxon>
        <taxon>Oryzeae</taxon>
        <taxon>Oryzinae</taxon>
        <taxon>Oryza</taxon>
        <taxon>Oryza sativa</taxon>
    </lineage>
</organism>
<reference evidence="2" key="1">
    <citation type="journal article" date="2005" name="Nature">
        <title>The map-based sequence of the rice genome.</title>
        <authorList>
            <consortium name="International rice genome sequencing project (IRGSP)"/>
            <person name="Matsumoto T."/>
            <person name="Wu J."/>
            <person name="Kanamori H."/>
            <person name="Katayose Y."/>
            <person name="Fujisawa M."/>
            <person name="Namiki N."/>
            <person name="Mizuno H."/>
            <person name="Yamamoto K."/>
            <person name="Antonio B.A."/>
            <person name="Baba T."/>
            <person name="Sakata K."/>
            <person name="Nagamura Y."/>
            <person name="Aoki H."/>
            <person name="Arikawa K."/>
            <person name="Arita K."/>
            <person name="Bito T."/>
            <person name="Chiden Y."/>
            <person name="Fujitsuka N."/>
            <person name="Fukunaka R."/>
            <person name="Hamada M."/>
            <person name="Harada C."/>
            <person name="Hayashi A."/>
            <person name="Hijishita S."/>
            <person name="Honda M."/>
            <person name="Hosokawa S."/>
            <person name="Ichikawa Y."/>
            <person name="Idonuma A."/>
            <person name="Iijima M."/>
            <person name="Ikeda M."/>
            <person name="Ikeno M."/>
            <person name="Ito K."/>
            <person name="Ito S."/>
            <person name="Ito T."/>
            <person name="Ito Y."/>
            <person name="Ito Y."/>
            <person name="Iwabuchi A."/>
            <person name="Kamiya K."/>
            <person name="Karasawa W."/>
            <person name="Kurita K."/>
            <person name="Katagiri S."/>
            <person name="Kikuta A."/>
            <person name="Kobayashi H."/>
            <person name="Kobayashi N."/>
            <person name="Machita K."/>
            <person name="Maehara T."/>
            <person name="Masukawa M."/>
            <person name="Mizubayashi T."/>
            <person name="Mukai Y."/>
            <person name="Nagasaki H."/>
            <person name="Nagata Y."/>
            <person name="Naito S."/>
            <person name="Nakashima M."/>
            <person name="Nakama Y."/>
            <person name="Nakamichi Y."/>
            <person name="Nakamura M."/>
            <person name="Meguro A."/>
            <person name="Negishi M."/>
            <person name="Ohta I."/>
            <person name="Ohta T."/>
            <person name="Okamoto M."/>
            <person name="Ono N."/>
            <person name="Saji S."/>
            <person name="Sakaguchi M."/>
            <person name="Sakai K."/>
            <person name="Shibata M."/>
            <person name="Shimokawa T."/>
            <person name="Song J."/>
            <person name="Takazaki Y."/>
            <person name="Terasawa K."/>
            <person name="Tsugane M."/>
            <person name="Tsuji K."/>
            <person name="Ueda S."/>
            <person name="Waki K."/>
            <person name="Yamagata H."/>
            <person name="Yamamoto M."/>
            <person name="Yamamoto S."/>
            <person name="Yamane H."/>
            <person name="Yoshiki S."/>
            <person name="Yoshihara R."/>
            <person name="Yukawa K."/>
            <person name="Zhong H."/>
            <person name="Yano M."/>
            <person name="Yuan Q."/>
            <person name="Ouyang S."/>
            <person name="Liu J."/>
            <person name="Jones K.M."/>
            <person name="Gansberger K."/>
            <person name="Moffat K."/>
            <person name="Hill J."/>
            <person name="Bera J."/>
            <person name="Fadrosh D."/>
            <person name="Jin S."/>
            <person name="Johri S."/>
            <person name="Kim M."/>
            <person name="Overton L."/>
            <person name="Reardon M."/>
            <person name="Tsitrin T."/>
            <person name="Vuong H."/>
            <person name="Weaver B."/>
            <person name="Ciecko A."/>
            <person name="Tallon L."/>
            <person name="Jackson J."/>
            <person name="Pai G."/>
            <person name="Aken S.V."/>
            <person name="Utterback T."/>
            <person name="Reidmuller S."/>
            <person name="Feldblyum T."/>
            <person name="Hsiao J."/>
            <person name="Zismann V."/>
            <person name="Iobst S."/>
            <person name="de Vazeille A.R."/>
            <person name="Buell C.R."/>
            <person name="Ying K."/>
            <person name="Li Y."/>
            <person name="Lu T."/>
            <person name="Huang Y."/>
            <person name="Zhao Q."/>
            <person name="Feng Q."/>
            <person name="Zhang L."/>
            <person name="Zhu J."/>
            <person name="Weng Q."/>
            <person name="Mu J."/>
            <person name="Lu Y."/>
            <person name="Fan D."/>
            <person name="Liu Y."/>
            <person name="Guan J."/>
            <person name="Zhang Y."/>
            <person name="Yu S."/>
            <person name="Liu X."/>
            <person name="Zhang Y."/>
            <person name="Hong G."/>
            <person name="Han B."/>
            <person name="Choisne N."/>
            <person name="Demange N."/>
            <person name="Orjeda G."/>
            <person name="Samain S."/>
            <person name="Cattolico L."/>
            <person name="Pelletier E."/>
            <person name="Couloux A."/>
            <person name="Segurens B."/>
            <person name="Wincker P."/>
            <person name="D'Hont A."/>
            <person name="Scarpelli C."/>
            <person name="Weissenbach J."/>
            <person name="Salanoubat M."/>
            <person name="Quetier F."/>
            <person name="Yu Y."/>
            <person name="Kim H.R."/>
            <person name="Rambo T."/>
            <person name="Currie J."/>
            <person name="Collura K."/>
            <person name="Luo M."/>
            <person name="Yang T."/>
            <person name="Ammiraju J.S.S."/>
            <person name="Engler F."/>
            <person name="Soderlund C."/>
            <person name="Wing R.A."/>
            <person name="Palmer L.E."/>
            <person name="de la Bastide M."/>
            <person name="Spiegel L."/>
            <person name="Nascimento L."/>
            <person name="Zutavern T."/>
            <person name="O'Shaughnessy A."/>
            <person name="Dike S."/>
            <person name="Dedhia N."/>
            <person name="Preston R."/>
            <person name="Balija V."/>
            <person name="McCombie W.R."/>
            <person name="Chow T."/>
            <person name="Chen H."/>
            <person name="Chung M."/>
            <person name="Chen C."/>
            <person name="Shaw J."/>
            <person name="Wu H."/>
            <person name="Hsiao K."/>
            <person name="Chao Y."/>
            <person name="Chu M."/>
            <person name="Cheng C."/>
            <person name="Hour A."/>
            <person name="Lee P."/>
            <person name="Lin S."/>
            <person name="Lin Y."/>
            <person name="Liou J."/>
            <person name="Liu S."/>
            <person name="Hsing Y."/>
            <person name="Raghuvanshi S."/>
            <person name="Mohanty A."/>
            <person name="Bharti A.K."/>
            <person name="Gaur A."/>
            <person name="Gupta V."/>
            <person name="Kumar D."/>
            <person name="Ravi V."/>
            <person name="Vij S."/>
            <person name="Kapur A."/>
            <person name="Khurana P."/>
            <person name="Khurana P."/>
            <person name="Khurana J.P."/>
            <person name="Tyagi A.K."/>
            <person name="Gaikwad K."/>
            <person name="Singh A."/>
            <person name="Dalal V."/>
            <person name="Srivastava S."/>
            <person name="Dixit A."/>
            <person name="Pal A.K."/>
            <person name="Ghazi I.A."/>
            <person name="Yadav M."/>
            <person name="Pandit A."/>
            <person name="Bhargava A."/>
            <person name="Sureshbabu K."/>
            <person name="Batra K."/>
            <person name="Sharma T.R."/>
            <person name="Mohapatra T."/>
            <person name="Singh N.K."/>
            <person name="Messing J."/>
            <person name="Nelson A.B."/>
            <person name="Fuks G."/>
            <person name="Kavchok S."/>
            <person name="Keizer G."/>
            <person name="Linton E."/>
            <person name="Llaca V."/>
            <person name="Song R."/>
            <person name="Tanyolac B."/>
            <person name="Young S."/>
            <person name="Ho-Il K."/>
            <person name="Hahn J.H."/>
            <person name="Sangsakoo G."/>
            <person name="Vanavichit A."/>
            <person name="de Mattos Luiz.A.T."/>
            <person name="Zimmer P.D."/>
            <person name="Malone G."/>
            <person name="Dellagostin O."/>
            <person name="de Oliveira A.C."/>
            <person name="Bevan M."/>
            <person name="Bancroft I."/>
            <person name="Minx P."/>
            <person name="Cordum H."/>
            <person name="Wilson R."/>
            <person name="Cheng Z."/>
            <person name="Jin W."/>
            <person name="Jiang J."/>
            <person name="Leong S.A."/>
            <person name="Iwama H."/>
            <person name="Gojobori T."/>
            <person name="Itoh T."/>
            <person name="Niimura Y."/>
            <person name="Fujii Y."/>
            <person name="Habara T."/>
            <person name="Sakai H."/>
            <person name="Sato Y."/>
            <person name="Wilson G."/>
            <person name="Kumar K."/>
            <person name="McCouch S."/>
            <person name="Juretic N."/>
            <person name="Hoen D."/>
            <person name="Wright S."/>
            <person name="Bruskiewich R."/>
            <person name="Bureau T."/>
            <person name="Miyao A."/>
            <person name="Hirochika H."/>
            <person name="Nishikawa T."/>
            <person name="Kadowaki K."/>
            <person name="Sugiura M."/>
            <person name="Burr B."/>
            <person name="Sasaki T."/>
        </authorList>
    </citation>
    <scope>NUCLEOTIDE SEQUENCE [LARGE SCALE GENOMIC DNA]</scope>
    <source>
        <strain evidence="2">cv. Nipponbare</strain>
    </source>
</reference>
<protein>
    <submittedName>
        <fullName evidence="1">Uncharacterized protein</fullName>
    </submittedName>
</protein>
<reference evidence="2" key="2">
    <citation type="journal article" date="2008" name="Nucleic Acids Res.">
        <title>The rice annotation project database (RAP-DB): 2008 update.</title>
        <authorList>
            <consortium name="The rice annotation project (RAP)"/>
        </authorList>
    </citation>
    <scope>GENOME REANNOTATION</scope>
    <source>
        <strain evidence="2">cv. Nipponbare</strain>
    </source>
</reference>
<evidence type="ECO:0000313" key="2">
    <source>
        <dbReference type="Proteomes" id="UP000000763"/>
    </source>
</evidence>
<dbReference type="Proteomes" id="UP000000763">
    <property type="component" value="Chromosome 6"/>
</dbReference>
<sequence>MAVVGSRATGLVVSPEISARARTHAVQPAGEFDTHDEHLVTVAEPRNLEWHSPHKSNYVE</sequence>
<gene>
    <name evidence="1" type="primary">OSJNBa0092H22.8</name>
</gene>
<dbReference type="AlphaFoldDB" id="Q5Z7F2"/>
<evidence type="ECO:0000313" key="1">
    <source>
        <dbReference type="EMBL" id="BAD54162.1"/>
    </source>
</evidence>
<name>Q5Z7F2_ORYSJ</name>
<proteinExistence type="predicted"/>
<dbReference type="EMBL" id="AP004740">
    <property type="protein sequence ID" value="BAD54162.1"/>
    <property type="molecule type" value="Genomic_DNA"/>
</dbReference>